<accession>A0A4W5MY92</accession>
<dbReference type="InterPro" id="IPR007330">
    <property type="entry name" value="MIT_dom"/>
</dbReference>
<dbReference type="FunFam" id="3.40.50.300:FF:000093">
    <property type="entry name" value="Fidgetin-like 1"/>
    <property type="match status" value="1"/>
</dbReference>
<evidence type="ECO:0000313" key="15">
    <source>
        <dbReference type="Ensembl" id="ENSHHUP00000043387.1"/>
    </source>
</evidence>
<dbReference type="PANTHER" id="PTHR23074:SF86">
    <property type="entry name" value="SPASTIN"/>
    <property type="match status" value="1"/>
</dbReference>
<keyword evidence="2" id="KW-0132">Cell division</keyword>
<keyword evidence="6" id="KW-0472">Membrane</keyword>
<dbReference type="Gene3D" id="1.10.8.60">
    <property type="match status" value="1"/>
</dbReference>
<feature type="region of interest" description="Disordered" evidence="12">
    <location>
        <begin position="126"/>
        <end position="176"/>
    </location>
</feature>
<dbReference type="CDD" id="cd02679">
    <property type="entry name" value="MIT_spastin"/>
    <property type="match status" value="1"/>
</dbReference>
<keyword evidence="1" id="KW-0963">Cytoplasm</keyword>
<reference evidence="15" key="3">
    <citation type="submission" date="2025-09" db="UniProtKB">
        <authorList>
            <consortium name="Ensembl"/>
        </authorList>
    </citation>
    <scope>IDENTIFICATION</scope>
</reference>
<dbReference type="AlphaFoldDB" id="A0A4W5MY92"/>
<dbReference type="PROSITE" id="PS00674">
    <property type="entry name" value="AAA"/>
    <property type="match status" value="1"/>
</dbReference>
<dbReference type="CDD" id="cd19524">
    <property type="entry name" value="RecA-like_spastin"/>
    <property type="match status" value="1"/>
</dbReference>
<evidence type="ECO:0000256" key="10">
    <source>
        <dbReference type="ARBA" id="ARBA00038871"/>
    </source>
</evidence>
<evidence type="ECO:0000256" key="7">
    <source>
        <dbReference type="ARBA" id="ARBA00023212"/>
    </source>
</evidence>
<evidence type="ECO:0000256" key="9">
    <source>
        <dbReference type="ARBA" id="ARBA00036378"/>
    </source>
</evidence>
<dbReference type="GO" id="GO:0051301">
    <property type="term" value="P:cell division"/>
    <property type="evidence" value="ECO:0007669"/>
    <property type="project" value="UniProtKB-KW"/>
</dbReference>
<feature type="domain" description="AAA+ ATPase" evidence="13">
    <location>
        <begin position="232"/>
        <end position="369"/>
    </location>
</feature>
<dbReference type="GO" id="GO:0005874">
    <property type="term" value="C:microtubule"/>
    <property type="evidence" value="ECO:0007669"/>
    <property type="project" value="UniProtKB-KW"/>
</dbReference>
<dbReference type="Pfam" id="PF00004">
    <property type="entry name" value="AAA"/>
    <property type="match status" value="1"/>
</dbReference>
<dbReference type="InterPro" id="IPR003960">
    <property type="entry name" value="ATPase_AAA_CS"/>
</dbReference>
<evidence type="ECO:0000256" key="6">
    <source>
        <dbReference type="ARBA" id="ARBA00023136"/>
    </source>
</evidence>
<keyword evidence="7" id="KW-0206">Cytoskeleton</keyword>
<keyword evidence="4 11" id="KW-0547">Nucleotide-binding</keyword>
<dbReference type="EC" id="5.6.1.1" evidence="10"/>
<dbReference type="Gene3D" id="1.20.58.80">
    <property type="entry name" value="Phosphotransferase system, lactose/cellobiose-type IIA subunit"/>
    <property type="match status" value="1"/>
</dbReference>
<dbReference type="InterPro" id="IPR027417">
    <property type="entry name" value="P-loop_NTPase"/>
</dbReference>
<dbReference type="SMART" id="SM00382">
    <property type="entry name" value="AAA"/>
    <property type="match status" value="1"/>
</dbReference>
<evidence type="ECO:0000256" key="11">
    <source>
        <dbReference type="RuleBase" id="RU003651"/>
    </source>
</evidence>
<evidence type="ECO:0000256" key="1">
    <source>
        <dbReference type="ARBA" id="ARBA00022490"/>
    </source>
</evidence>
<sequence length="465" mass="51131">MSSPGGRGSGKKRGPAGSLPDGGDICDQVGEQIRNSHKQAFEYISVALRIDEDDKVHKEQAVQWYKRGIAELERGIAIEVAENGEKYERDKRLQAKMITNLVMAKDRLELLVSLLLAVSGAVPKKRDSLTTHSSHSLPRPKHTAKKTLAAGHVGHQRSPSFSGPSSSHTQHRPALQSNSNKSRVCVCVCVCSSGSSVRFEDVAGQELAKQALQEIVILPALRPELFTGLRAPARGLLLFGPPGNGKTMLAKAVAMESNATFFNISAASLTSKYVGEGEKLVRALFAVARELQPSIIFIDEIDSLLCERREGEHDASRRLKTEFLIEFDGVQSGGDERVLVMGATNRPQELDEAVLRYCRPTRLKLVKNLLEKHGNPLAQKELSQLARMTEGYSGSDLTSLAKDASLGPIRELRPEQVRNMAANEVRNIRFSDFVESLKKIKRSVGPQTLDLYVRWNKDYGDTTGV</sequence>
<dbReference type="GO" id="GO:0016887">
    <property type="term" value="F:ATP hydrolysis activity"/>
    <property type="evidence" value="ECO:0007669"/>
    <property type="project" value="InterPro"/>
</dbReference>
<comment type="similarity">
    <text evidence="11">Belongs to the AAA ATPase family.</text>
</comment>
<keyword evidence="16" id="KW-1185">Reference proteome</keyword>
<evidence type="ECO:0000256" key="2">
    <source>
        <dbReference type="ARBA" id="ARBA00022618"/>
    </source>
</evidence>
<evidence type="ECO:0000256" key="5">
    <source>
        <dbReference type="ARBA" id="ARBA00022840"/>
    </source>
</evidence>
<dbReference type="Ensembl" id="ENSHHUT00000045017.1">
    <property type="protein sequence ID" value="ENSHHUP00000043387.1"/>
    <property type="gene ID" value="ENSHHUG00000026455.1"/>
</dbReference>
<dbReference type="FunFam" id="1.10.8.60:FF:000036">
    <property type="entry name" value="Spastin"/>
    <property type="match status" value="1"/>
</dbReference>
<keyword evidence="2" id="KW-0131">Cell cycle</keyword>
<evidence type="ECO:0000256" key="4">
    <source>
        <dbReference type="ARBA" id="ARBA00022741"/>
    </source>
</evidence>
<dbReference type="SUPFAM" id="SSF52540">
    <property type="entry name" value="P-loop containing nucleoside triphosphate hydrolases"/>
    <property type="match status" value="1"/>
</dbReference>
<comment type="catalytic activity">
    <reaction evidence="9">
        <text>n ATP + n H2O + a microtubule = n ADP + n phosphate + (n+1) alpha/beta tubulin heterodimers.</text>
        <dbReference type="EC" id="5.6.1.1"/>
    </reaction>
</comment>
<dbReference type="Gene3D" id="3.40.50.300">
    <property type="entry name" value="P-loop containing nucleotide triphosphate hydrolases"/>
    <property type="match status" value="1"/>
</dbReference>
<proteinExistence type="inferred from homology"/>
<keyword evidence="5 11" id="KW-0067">ATP-binding</keyword>
<dbReference type="GeneTree" id="ENSGT00940000156258"/>
<name>A0A4W5MY92_9TELE</name>
<feature type="domain" description="MIT" evidence="14">
    <location>
        <begin position="33"/>
        <end position="110"/>
    </location>
</feature>
<evidence type="ECO:0000259" key="14">
    <source>
        <dbReference type="SMART" id="SM00745"/>
    </source>
</evidence>
<evidence type="ECO:0000256" key="3">
    <source>
        <dbReference type="ARBA" id="ARBA00022701"/>
    </source>
</evidence>
<dbReference type="Proteomes" id="UP000314982">
    <property type="component" value="Unassembled WGS sequence"/>
</dbReference>
<evidence type="ECO:0000259" key="13">
    <source>
        <dbReference type="SMART" id="SM00382"/>
    </source>
</evidence>
<feature type="region of interest" description="Disordered" evidence="12">
    <location>
        <begin position="1"/>
        <end position="25"/>
    </location>
</feature>
<dbReference type="PANTHER" id="PTHR23074">
    <property type="entry name" value="AAA DOMAIN-CONTAINING"/>
    <property type="match status" value="1"/>
</dbReference>
<evidence type="ECO:0000313" key="16">
    <source>
        <dbReference type="Proteomes" id="UP000314982"/>
    </source>
</evidence>
<organism evidence="15 16">
    <name type="scientific">Hucho hucho</name>
    <name type="common">huchen</name>
    <dbReference type="NCBI Taxonomy" id="62062"/>
    <lineage>
        <taxon>Eukaryota</taxon>
        <taxon>Metazoa</taxon>
        <taxon>Chordata</taxon>
        <taxon>Craniata</taxon>
        <taxon>Vertebrata</taxon>
        <taxon>Euteleostomi</taxon>
        <taxon>Actinopterygii</taxon>
        <taxon>Neopterygii</taxon>
        <taxon>Teleostei</taxon>
        <taxon>Protacanthopterygii</taxon>
        <taxon>Salmoniformes</taxon>
        <taxon>Salmonidae</taxon>
        <taxon>Salmoninae</taxon>
        <taxon>Hucho</taxon>
    </lineage>
</organism>
<evidence type="ECO:0000256" key="12">
    <source>
        <dbReference type="SAM" id="MobiDB-lite"/>
    </source>
</evidence>
<protein>
    <recommendedName>
        <fullName evidence="10">microtubule-severing ATPase</fullName>
        <ecNumber evidence="10">5.6.1.1</ecNumber>
    </recommendedName>
</protein>
<dbReference type="InterPro" id="IPR050304">
    <property type="entry name" value="MT-severing_AAA_ATPase"/>
</dbReference>
<dbReference type="FunFam" id="1.20.58.80:FF:000006">
    <property type="entry name" value="Spastin"/>
    <property type="match status" value="1"/>
</dbReference>
<dbReference type="SMART" id="SM00745">
    <property type="entry name" value="MIT"/>
    <property type="match status" value="1"/>
</dbReference>
<dbReference type="InterPro" id="IPR003593">
    <property type="entry name" value="AAA+_ATPase"/>
</dbReference>
<evidence type="ECO:0000256" key="8">
    <source>
        <dbReference type="ARBA" id="ARBA00023235"/>
    </source>
</evidence>
<dbReference type="GO" id="GO:0008568">
    <property type="term" value="F:microtubule severing ATPase activity"/>
    <property type="evidence" value="ECO:0007669"/>
    <property type="project" value="UniProtKB-EC"/>
</dbReference>
<feature type="compositionally biased region" description="Low complexity" evidence="12">
    <location>
        <begin position="158"/>
        <end position="167"/>
    </location>
</feature>
<keyword evidence="8" id="KW-0413">Isomerase</keyword>
<dbReference type="Pfam" id="PF17862">
    <property type="entry name" value="AAA_lid_3"/>
    <property type="match status" value="1"/>
</dbReference>
<reference evidence="16" key="1">
    <citation type="submission" date="2018-06" db="EMBL/GenBank/DDBJ databases">
        <title>Genome assembly of Danube salmon.</title>
        <authorList>
            <person name="Macqueen D.J."/>
            <person name="Gundappa M.K."/>
        </authorList>
    </citation>
    <scope>NUCLEOTIDE SEQUENCE [LARGE SCALE GENOMIC DNA]</scope>
</reference>
<dbReference type="GO" id="GO:0005524">
    <property type="term" value="F:ATP binding"/>
    <property type="evidence" value="ECO:0007669"/>
    <property type="project" value="UniProtKB-KW"/>
</dbReference>
<reference evidence="15" key="2">
    <citation type="submission" date="2025-08" db="UniProtKB">
        <authorList>
            <consortium name="Ensembl"/>
        </authorList>
    </citation>
    <scope>IDENTIFICATION</scope>
</reference>
<dbReference type="InterPro" id="IPR003959">
    <property type="entry name" value="ATPase_AAA_core"/>
</dbReference>
<keyword evidence="3" id="KW-0493">Microtubule</keyword>
<dbReference type="InterPro" id="IPR041569">
    <property type="entry name" value="AAA_lid_3"/>
</dbReference>